<dbReference type="AlphaFoldDB" id="A0A1W1VXD3"/>
<reference evidence="3 4" key="1">
    <citation type="submission" date="2017-04" db="EMBL/GenBank/DDBJ databases">
        <authorList>
            <person name="Afonso C.L."/>
            <person name="Miller P.J."/>
            <person name="Scott M.A."/>
            <person name="Spackman E."/>
            <person name="Goraichik I."/>
            <person name="Dimitrov K.M."/>
            <person name="Suarez D.L."/>
            <person name="Swayne D.E."/>
        </authorList>
    </citation>
    <scope>NUCLEOTIDE SEQUENCE [LARGE SCALE GENOMIC DNA]</scope>
    <source>
        <strain evidence="3 4">ToBE</strain>
    </source>
</reference>
<dbReference type="CDD" id="cd00093">
    <property type="entry name" value="HTH_XRE"/>
    <property type="match status" value="1"/>
</dbReference>
<dbReference type="PROSITE" id="PS50943">
    <property type="entry name" value="HTH_CROC1"/>
    <property type="match status" value="1"/>
</dbReference>
<organism evidence="3 4">
    <name type="scientific">Thermanaeromonas toyohensis ToBE</name>
    <dbReference type="NCBI Taxonomy" id="698762"/>
    <lineage>
        <taxon>Bacteria</taxon>
        <taxon>Bacillati</taxon>
        <taxon>Bacillota</taxon>
        <taxon>Clostridia</taxon>
        <taxon>Neomoorellales</taxon>
        <taxon>Neomoorellaceae</taxon>
        <taxon>Thermanaeromonas</taxon>
    </lineage>
</organism>
<evidence type="ECO:0000259" key="2">
    <source>
        <dbReference type="PROSITE" id="PS50943"/>
    </source>
</evidence>
<feature type="domain" description="HTH cro/C1-type" evidence="2">
    <location>
        <begin position="16"/>
        <end position="70"/>
    </location>
</feature>
<dbReference type="Proteomes" id="UP000192569">
    <property type="component" value="Chromosome I"/>
</dbReference>
<protein>
    <submittedName>
        <fullName evidence="3">Helix-turn-helix</fullName>
    </submittedName>
</protein>
<dbReference type="Gene3D" id="1.10.260.40">
    <property type="entry name" value="lambda repressor-like DNA-binding domains"/>
    <property type="match status" value="1"/>
</dbReference>
<gene>
    <name evidence="3" type="ORF">SAMN00808754_2079</name>
</gene>
<dbReference type="OrthoDB" id="371153at2"/>
<dbReference type="STRING" id="698762.SAMN00808754_2079"/>
<evidence type="ECO:0000256" key="1">
    <source>
        <dbReference type="ARBA" id="ARBA00023125"/>
    </source>
</evidence>
<evidence type="ECO:0000313" key="3">
    <source>
        <dbReference type="EMBL" id="SMB98015.1"/>
    </source>
</evidence>
<proteinExistence type="predicted"/>
<keyword evidence="1" id="KW-0238">DNA-binding</keyword>
<dbReference type="GO" id="GO:0003677">
    <property type="term" value="F:DNA binding"/>
    <property type="evidence" value="ECO:0007669"/>
    <property type="project" value="UniProtKB-KW"/>
</dbReference>
<dbReference type="PANTHER" id="PTHR46558:SF11">
    <property type="entry name" value="HTH-TYPE TRANSCRIPTIONAL REGULATOR XRE"/>
    <property type="match status" value="1"/>
</dbReference>
<name>A0A1W1VXD3_9FIRM</name>
<sequence length="118" mass="13486">MDVQEQNVTKKLGERLRKAREAKGLTQAQLGALLNVSDATINRYEKGQRSPDPEMLVKLAEALNVSTDYLLTGKQASILEYEAAHRTDDSTDELPEEARRSLEEFKEFMLRKYGKKRD</sequence>
<keyword evidence="4" id="KW-1185">Reference proteome</keyword>
<dbReference type="SMART" id="SM00530">
    <property type="entry name" value="HTH_XRE"/>
    <property type="match status" value="1"/>
</dbReference>
<dbReference type="InterPro" id="IPR001387">
    <property type="entry name" value="Cro/C1-type_HTH"/>
</dbReference>
<dbReference type="InterPro" id="IPR010982">
    <property type="entry name" value="Lambda_DNA-bd_dom_sf"/>
</dbReference>
<accession>A0A1W1VXD3</accession>
<evidence type="ECO:0000313" key="4">
    <source>
        <dbReference type="Proteomes" id="UP000192569"/>
    </source>
</evidence>
<dbReference type="SUPFAM" id="SSF47413">
    <property type="entry name" value="lambda repressor-like DNA-binding domains"/>
    <property type="match status" value="1"/>
</dbReference>
<dbReference type="RefSeq" id="WP_084665651.1">
    <property type="nucleotide sequence ID" value="NZ_LT838272.1"/>
</dbReference>
<dbReference type="Pfam" id="PF01381">
    <property type="entry name" value="HTH_3"/>
    <property type="match status" value="1"/>
</dbReference>
<dbReference type="EMBL" id="LT838272">
    <property type="protein sequence ID" value="SMB98015.1"/>
    <property type="molecule type" value="Genomic_DNA"/>
</dbReference>
<dbReference type="PANTHER" id="PTHR46558">
    <property type="entry name" value="TRACRIPTIONAL REGULATORY PROTEIN-RELATED-RELATED"/>
    <property type="match status" value="1"/>
</dbReference>